<organism evidence="3 4">
    <name type="scientific">Leptotrombidium deliense</name>
    <dbReference type="NCBI Taxonomy" id="299467"/>
    <lineage>
        <taxon>Eukaryota</taxon>
        <taxon>Metazoa</taxon>
        <taxon>Ecdysozoa</taxon>
        <taxon>Arthropoda</taxon>
        <taxon>Chelicerata</taxon>
        <taxon>Arachnida</taxon>
        <taxon>Acari</taxon>
        <taxon>Acariformes</taxon>
        <taxon>Trombidiformes</taxon>
        <taxon>Prostigmata</taxon>
        <taxon>Anystina</taxon>
        <taxon>Parasitengona</taxon>
        <taxon>Trombiculoidea</taxon>
        <taxon>Trombiculidae</taxon>
        <taxon>Leptotrombidium</taxon>
    </lineage>
</organism>
<comment type="caution">
    <text evidence="3">The sequence shown here is derived from an EMBL/GenBank/DDBJ whole genome shotgun (WGS) entry which is preliminary data.</text>
</comment>
<dbReference type="InterPro" id="IPR039919">
    <property type="entry name" value="ARHGEF10/ARHGEF17"/>
</dbReference>
<keyword evidence="4" id="KW-1185">Reference proteome</keyword>
<protein>
    <submittedName>
        <fullName evidence="3">Rho guanine nucleotide exchange factor 17-like protein</fullName>
    </submittedName>
</protein>
<dbReference type="SUPFAM" id="SSF50729">
    <property type="entry name" value="PH domain-like"/>
    <property type="match status" value="1"/>
</dbReference>
<dbReference type="InterPro" id="IPR035899">
    <property type="entry name" value="DBL_dom_sf"/>
</dbReference>
<dbReference type="PANTHER" id="PTHR12877">
    <property type="entry name" value="RHO GUANINE NUCLEOTIDE EXCHANGE FACTOR"/>
    <property type="match status" value="1"/>
</dbReference>
<dbReference type="AlphaFoldDB" id="A0A443S6H4"/>
<dbReference type="SUPFAM" id="SSF48065">
    <property type="entry name" value="DBL homology domain (DH-domain)"/>
    <property type="match status" value="1"/>
</dbReference>
<reference evidence="3 4" key="1">
    <citation type="journal article" date="2018" name="Gigascience">
        <title>Genomes of trombidid mites reveal novel predicted allergens and laterally-transferred genes associated with secondary metabolism.</title>
        <authorList>
            <person name="Dong X."/>
            <person name="Chaisiri K."/>
            <person name="Xia D."/>
            <person name="Armstrong S.D."/>
            <person name="Fang Y."/>
            <person name="Donnelly M.J."/>
            <person name="Kadowaki T."/>
            <person name="McGarry J.W."/>
            <person name="Darby A.C."/>
            <person name="Makepeace B.L."/>
        </authorList>
    </citation>
    <scope>NUCLEOTIDE SEQUENCE [LARGE SCALE GENOMIC DNA]</scope>
    <source>
        <strain evidence="3">UoL-UT</strain>
    </source>
</reference>
<dbReference type="VEuPathDB" id="VectorBase:LDEU008891"/>
<dbReference type="STRING" id="299467.A0A443S6H4"/>
<evidence type="ECO:0000313" key="4">
    <source>
        <dbReference type="Proteomes" id="UP000288716"/>
    </source>
</evidence>
<dbReference type="EMBL" id="NCKV01007017">
    <property type="protein sequence ID" value="RWS23149.1"/>
    <property type="molecule type" value="Genomic_DNA"/>
</dbReference>
<keyword evidence="1" id="KW-0344">Guanine-nucleotide releasing factor</keyword>
<dbReference type="Pfam" id="PF19057">
    <property type="entry name" value="PH_19"/>
    <property type="match status" value="1"/>
</dbReference>
<accession>A0A443S6H4</accession>
<proteinExistence type="predicted"/>
<feature type="domain" description="DH" evidence="2">
    <location>
        <begin position="1"/>
        <end position="47"/>
    </location>
</feature>
<dbReference type="InterPro" id="IPR011993">
    <property type="entry name" value="PH-like_dom_sf"/>
</dbReference>
<dbReference type="OrthoDB" id="6422170at2759"/>
<dbReference type="GO" id="GO:0030036">
    <property type="term" value="P:actin cytoskeleton organization"/>
    <property type="evidence" value="ECO:0007669"/>
    <property type="project" value="TreeGrafter"/>
</dbReference>
<dbReference type="InterPro" id="IPR000219">
    <property type="entry name" value="DH_dom"/>
</dbReference>
<dbReference type="Gene3D" id="1.20.900.10">
    <property type="entry name" value="Dbl homology (DH) domain"/>
    <property type="match status" value="1"/>
</dbReference>
<dbReference type="PROSITE" id="PS50010">
    <property type="entry name" value="DH_2"/>
    <property type="match status" value="1"/>
</dbReference>
<name>A0A443S6H4_9ACAR</name>
<dbReference type="GO" id="GO:0005085">
    <property type="term" value="F:guanyl-nucleotide exchange factor activity"/>
    <property type="evidence" value="ECO:0007669"/>
    <property type="project" value="UniProtKB-KW"/>
</dbReference>
<dbReference type="Gene3D" id="2.30.29.30">
    <property type="entry name" value="Pleckstrin-homology domain (PH domain)/Phosphotyrosine-binding domain (PTB)"/>
    <property type="match status" value="1"/>
</dbReference>
<dbReference type="Proteomes" id="UP000288716">
    <property type="component" value="Unassembled WGS sequence"/>
</dbReference>
<evidence type="ECO:0000256" key="1">
    <source>
        <dbReference type="ARBA" id="ARBA00022658"/>
    </source>
</evidence>
<sequence>MPVQRIPRYELLIKELIKHTQSDHCDHEFLLRAQKEVHELALKINRMEEEAFVHEQMQQKVKEIEHLIEGVVDLTQVDRTFIRYDFVSIAGALGTKKERCLFLFSDILLITSIKRKSGTTRKSSATS</sequence>
<evidence type="ECO:0000259" key="2">
    <source>
        <dbReference type="PROSITE" id="PS50010"/>
    </source>
</evidence>
<gene>
    <name evidence="3" type="ORF">B4U80_13429</name>
</gene>
<dbReference type="PANTHER" id="PTHR12877:SF15">
    <property type="entry name" value="RHO GUANINE NUCLEOTIDE EXCHANGE FACTOR 17"/>
    <property type="match status" value="1"/>
</dbReference>
<evidence type="ECO:0000313" key="3">
    <source>
        <dbReference type="EMBL" id="RWS23149.1"/>
    </source>
</evidence>
<dbReference type="Pfam" id="PF00621">
    <property type="entry name" value="RhoGEF"/>
    <property type="match status" value="1"/>
</dbReference>